<organism evidence="1 2">
    <name type="scientific">Roridomyces roridus</name>
    <dbReference type="NCBI Taxonomy" id="1738132"/>
    <lineage>
        <taxon>Eukaryota</taxon>
        <taxon>Fungi</taxon>
        <taxon>Dikarya</taxon>
        <taxon>Basidiomycota</taxon>
        <taxon>Agaricomycotina</taxon>
        <taxon>Agaricomycetes</taxon>
        <taxon>Agaricomycetidae</taxon>
        <taxon>Agaricales</taxon>
        <taxon>Marasmiineae</taxon>
        <taxon>Mycenaceae</taxon>
        <taxon>Roridomyces</taxon>
    </lineage>
</organism>
<name>A0AAD7B3T5_9AGAR</name>
<dbReference type="AlphaFoldDB" id="A0AAD7B3T5"/>
<accession>A0AAD7B3T5</accession>
<sequence>MSEVAHLALPSAPHLLSLLSSASRVFAHSCWSFSWFSESMVLGPVCRDCIIDSGISAMLATLSCSAPPIPLPRSTFLNATSACPVP</sequence>
<dbReference type="EMBL" id="JARKIF010000041">
    <property type="protein sequence ID" value="KAJ7609261.1"/>
    <property type="molecule type" value="Genomic_DNA"/>
</dbReference>
<keyword evidence="2" id="KW-1185">Reference proteome</keyword>
<evidence type="ECO:0000313" key="1">
    <source>
        <dbReference type="EMBL" id="KAJ7609261.1"/>
    </source>
</evidence>
<reference evidence="1" key="1">
    <citation type="submission" date="2023-03" db="EMBL/GenBank/DDBJ databases">
        <title>Massive genome expansion in bonnet fungi (Mycena s.s.) driven by repeated elements and novel gene families across ecological guilds.</title>
        <authorList>
            <consortium name="Lawrence Berkeley National Laboratory"/>
            <person name="Harder C.B."/>
            <person name="Miyauchi S."/>
            <person name="Viragh M."/>
            <person name="Kuo A."/>
            <person name="Thoen E."/>
            <person name="Andreopoulos B."/>
            <person name="Lu D."/>
            <person name="Skrede I."/>
            <person name="Drula E."/>
            <person name="Henrissat B."/>
            <person name="Morin E."/>
            <person name="Kohler A."/>
            <person name="Barry K."/>
            <person name="LaButti K."/>
            <person name="Morin E."/>
            <person name="Salamov A."/>
            <person name="Lipzen A."/>
            <person name="Mereny Z."/>
            <person name="Hegedus B."/>
            <person name="Baldrian P."/>
            <person name="Stursova M."/>
            <person name="Weitz H."/>
            <person name="Taylor A."/>
            <person name="Grigoriev I.V."/>
            <person name="Nagy L.G."/>
            <person name="Martin F."/>
            <person name="Kauserud H."/>
        </authorList>
    </citation>
    <scope>NUCLEOTIDE SEQUENCE</scope>
    <source>
        <strain evidence="1">9284</strain>
    </source>
</reference>
<comment type="caution">
    <text evidence="1">The sequence shown here is derived from an EMBL/GenBank/DDBJ whole genome shotgun (WGS) entry which is preliminary data.</text>
</comment>
<protein>
    <submittedName>
        <fullName evidence="1">Uncharacterized protein</fullName>
    </submittedName>
</protein>
<proteinExistence type="predicted"/>
<evidence type="ECO:0000313" key="2">
    <source>
        <dbReference type="Proteomes" id="UP001221142"/>
    </source>
</evidence>
<gene>
    <name evidence="1" type="ORF">FB45DRAFT_1038998</name>
</gene>
<dbReference type="Proteomes" id="UP001221142">
    <property type="component" value="Unassembled WGS sequence"/>
</dbReference>